<name>A0AC35UIB7_9BILA</name>
<accession>A0AC35UIB7</accession>
<reference evidence="2" key="1">
    <citation type="submission" date="2016-11" db="UniProtKB">
        <authorList>
            <consortium name="WormBaseParasite"/>
        </authorList>
    </citation>
    <scope>IDENTIFICATION</scope>
    <source>
        <strain evidence="2">KR3021</strain>
    </source>
</reference>
<dbReference type="WBParaSite" id="RSKR_0001123850.1">
    <property type="protein sequence ID" value="RSKR_0001123850.1"/>
    <property type="gene ID" value="RSKR_0001123850"/>
</dbReference>
<evidence type="ECO:0000313" key="2">
    <source>
        <dbReference type="WBParaSite" id="RSKR_0001123850.1"/>
    </source>
</evidence>
<evidence type="ECO:0000313" key="1">
    <source>
        <dbReference type="Proteomes" id="UP000095286"/>
    </source>
</evidence>
<protein>
    <submittedName>
        <fullName evidence="2">Uncharacterized protein</fullName>
    </submittedName>
</protein>
<proteinExistence type="predicted"/>
<sequence>MTKNTAQARLFKNFVYDGGYNCNSFYSQAAERINDVIFDADQKFRDCSNLIQQIRRAIGSANVRNVDELVGSYQNHKKSSDEIIV</sequence>
<dbReference type="Proteomes" id="UP000095286">
    <property type="component" value="Unplaced"/>
</dbReference>
<organism evidence="1 2">
    <name type="scientific">Rhabditophanes sp. KR3021</name>
    <dbReference type="NCBI Taxonomy" id="114890"/>
    <lineage>
        <taxon>Eukaryota</taxon>
        <taxon>Metazoa</taxon>
        <taxon>Ecdysozoa</taxon>
        <taxon>Nematoda</taxon>
        <taxon>Chromadorea</taxon>
        <taxon>Rhabditida</taxon>
        <taxon>Tylenchina</taxon>
        <taxon>Panagrolaimomorpha</taxon>
        <taxon>Strongyloidoidea</taxon>
        <taxon>Alloionematidae</taxon>
        <taxon>Rhabditophanes</taxon>
    </lineage>
</organism>